<dbReference type="PANTHER" id="PTHR42804">
    <property type="entry name" value="ALDEHYDE DEHYDROGENASE"/>
    <property type="match status" value="1"/>
</dbReference>
<dbReference type="Gene3D" id="3.40.309.10">
    <property type="entry name" value="Aldehyde Dehydrogenase, Chain A, domain 2"/>
    <property type="match status" value="1"/>
</dbReference>
<proteinExistence type="inferred from homology"/>
<feature type="active site" evidence="3">
    <location>
        <position position="246"/>
    </location>
</feature>
<evidence type="ECO:0000259" key="5">
    <source>
        <dbReference type="Pfam" id="PF00171"/>
    </source>
</evidence>
<dbReference type="InterPro" id="IPR015590">
    <property type="entry name" value="Aldehyde_DH_dom"/>
</dbReference>
<evidence type="ECO:0000256" key="4">
    <source>
        <dbReference type="RuleBase" id="RU003345"/>
    </source>
</evidence>
<keyword evidence="7" id="KW-1185">Reference proteome</keyword>
<accession>A0ABR9BEC5</accession>
<reference evidence="7" key="1">
    <citation type="submission" date="2023-07" db="EMBL/GenBank/DDBJ databases">
        <title>Thauera sp. CAU 1555 isolated from sand of Yaerae Beach.</title>
        <authorList>
            <person name="Kim W."/>
        </authorList>
    </citation>
    <scope>NUCLEOTIDE SEQUENCE [LARGE SCALE GENOMIC DNA]</scope>
    <source>
        <strain evidence="7">CAU 1555</strain>
    </source>
</reference>
<dbReference type="Pfam" id="PF00171">
    <property type="entry name" value="Aldedh"/>
    <property type="match status" value="1"/>
</dbReference>
<dbReference type="InterPro" id="IPR016163">
    <property type="entry name" value="Ald_DH_C"/>
</dbReference>
<dbReference type="InterPro" id="IPR029510">
    <property type="entry name" value="Ald_DH_CS_GLU"/>
</dbReference>
<sequence>MPMLRTQFYIDGQWTDPVGSDTIEVIDPSTAQPYARIPAGTPADAERAVAAAHAAFDGWSRTTPAERAAAVGRIAQALEARSAELAEAIAREVGMPLKMASRVQVGGPLWHWKNYAAMAERFEWERQVGNSLVLRQPVGVVGAITPWNFPLNQITLKVAPALLAGCTVVLKPSEVAPINAFLLAEAIHEAGLPAGVFNLVTGYGPVVGEVLARDPRVDMVSFTGSTRAGRRVAELAAATVKKLALELGGKSAAVVLDDADLPAAVKATVSNCLLNSGQTCSAHTRLVVPRNRLDEAAALAAEAMAKMNLGPALAEGSRLGPLVSEAQRDRVRELIRRGVAEGARLVCGGAEQPADLPEGYFVSPTVLVCEDAKATVAQEEIFGPVLVLLPHDGDEDAIRIANDSIYGLGGAVWAGSDERALAVARRIRSGQIDINGGAFNPRAPFGGFKHSGLGREGGEYGLEEFLEYQALQLRQS</sequence>
<dbReference type="CDD" id="cd07138">
    <property type="entry name" value="ALDH_CddD_SSP0762"/>
    <property type="match status" value="1"/>
</dbReference>
<dbReference type="EMBL" id="JACYTO010000003">
    <property type="protein sequence ID" value="MBD8504708.1"/>
    <property type="molecule type" value="Genomic_DNA"/>
</dbReference>
<organism evidence="6 7">
    <name type="scientific">Thauera sedimentorum</name>
    <dbReference type="NCBI Taxonomy" id="2767595"/>
    <lineage>
        <taxon>Bacteria</taxon>
        <taxon>Pseudomonadati</taxon>
        <taxon>Pseudomonadota</taxon>
        <taxon>Betaproteobacteria</taxon>
        <taxon>Rhodocyclales</taxon>
        <taxon>Zoogloeaceae</taxon>
        <taxon>Thauera</taxon>
    </lineage>
</organism>
<evidence type="ECO:0000313" key="7">
    <source>
        <dbReference type="Proteomes" id="UP000603602"/>
    </source>
</evidence>
<dbReference type="SUPFAM" id="SSF53720">
    <property type="entry name" value="ALDH-like"/>
    <property type="match status" value="1"/>
</dbReference>
<gene>
    <name evidence="6" type="ORF">IFO67_17585</name>
</gene>
<dbReference type="PANTHER" id="PTHR42804:SF1">
    <property type="entry name" value="ALDEHYDE DEHYDROGENASE-RELATED"/>
    <property type="match status" value="1"/>
</dbReference>
<dbReference type="InterPro" id="IPR016162">
    <property type="entry name" value="Ald_DH_N"/>
</dbReference>
<feature type="domain" description="Aldehyde dehydrogenase" evidence="5">
    <location>
        <begin position="14"/>
        <end position="469"/>
    </location>
</feature>
<dbReference type="InterPro" id="IPR016161">
    <property type="entry name" value="Ald_DH/histidinol_DH"/>
</dbReference>
<evidence type="ECO:0000256" key="3">
    <source>
        <dbReference type="PROSITE-ProRule" id="PRU10007"/>
    </source>
</evidence>
<dbReference type="PROSITE" id="PS00687">
    <property type="entry name" value="ALDEHYDE_DEHYDR_GLU"/>
    <property type="match status" value="1"/>
</dbReference>
<evidence type="ECO:0000313" key="6">
    <source>
        <dbReference type="EMBL" id="MBD8504708.1"/>
    </source>
</evidence>
<protein>
    <submittedName>
        <fullName evidence="6">Aldehyde dehydrogenase family protein</fullName>
    </submittedName>
</protein>
<evidence type="ECO:0000256" key="1">
    <source>
        <dbReference type="ARBA" id="ARBA00009986"/>
    </source>
</evidence>
<evidence type="ECO:0000256" key="2">
    <source>
        <dbReference type="ARBA" id="ARBA00023002"/>
    </source>
</evidence>
<dbReference type="Proteomes" id="UP000603602">
    <property type="component" value="Unassembled WGS sequence"/>
</dbReference>
<comment type="similarity">
    <text evidence="1 4">Belongs to the aldehyde dehydrogenase family.</text>
</comment>
<dbReference type="RefSeq" id="WP_187719535.1">
    <property type="nucleotide sequence ID" value="NZ_JACTAH010000003.1"/>
</dbReference>
<comment type="caution">
    <text evidence="6">The sequence shown here is derived from an EMBL/GenBank/DDBJ whole genome shotgun (WGS) entry which is preliminary data.</text>
</comment>
<name>A0ABR9BEC5_9RHOO</name>
<dbReference type="Gene3D" id="3.40.605.10">
    <property type="entry name" value="Aldehyde Dehydrogenase, Chain A, domain 1"/>
    <property type="match status" value="1"/>
</dbReference>
<keyword evidence="2 4" id="KW-0560">Oxidoreductase</keyword>